<dbReference type="EMBL" id="VDMD01000017">
    <property type="protein sequence ID" value="TRM61215.1"/>
    <property type="molecule type" value="Genomic_DNA"/>
</dbReference>
<comment type="caution">
    <text evidence="2">The sequence shown here is derived from an EMBL/GenBank/DDBJ whole genome shotgun (WGS) entry which is preliminary data.</text>
</comment>
<feature type="compositionally biased region" description="Basic and acidic residues" evidence="1">
    <location>
        <begin position="18"/>
        <end position="48"/>
    </location>
</feature>
<evidence type="ECO:0000256" key="1">
    <source>
        <dbReference type="SAM" id="MobiDB-lite"/>
    </source>
</evidence>
<dbReference type="AlphaFoldDB" id="A0A550C8W1"/>
<evidence type="ECO:0000313" key="3">
    <source>
        <dbReference type="Proteomes" id="UP000320762"/>
    </source>
</evidence>
<reference evidence="2 3" key="1">
    <citation type="journal article" date="2019" name="New Phytol.">
        <title>Comparative genomics reveals unique wood-decay strategies and fruiting body development in the Schizophyllaceae.</title>
        <authorList>
            <person name="Almasi E."/>
            <person name="Sahu N."/>
            <person name="Krizsan K."/>
            <person name="Balint B."/>
            <person name="Kovacs G.M."/>
            <person name="Kiss B."/>
            <person name="Cseklye J."/>
            <person name="Drula E."/>
            <person name="Henrissat B."/>
            <person name="Nagy I."/>
            <person name="Chovatia M."/>
            <person name="Adam C."/>
            <person name="LaButti K."/>
            <person name="Lipzen A."/>
            <person name="Riley R."/>
            <person name="Grigoriev I.V."/>
            <person name="Nagy L.G."/>
        </authorList>
    </citation>
    <scope>NUCLEOTIDE SEQUENCE [LARGE SCALE GENOMIC DNA]</scope>
    <source>
        <strain evidence="2 3">NL-1724</strain>
    </source>
</reference>
<keyword evidence="3" id="KW-1185">Reference proteome</keyword>
<gene>
    <name evidence="2" type="ORF">BD626DRAFT_501816</name>
</gene>
<feature type="region of interest" description="Disordered" evidence="1">
    <location>
        <begin position="1"/>
        <end position="77"/>
    </location>
</feature>
<accession>A0A550C8W1</accession>
<sequence length="77" mass="8414">MGAHSKVRAPQDASRPGRGGEERQRVHTSRADKDASRRRETSLEEAAARGKAVQADQGRRGSAEATRGRQADRDWCG</sequence>
<name>A0A550C8W1_9AGAR</name>
<dbReference type="Proteomes" id="UP000320762">
    <property type="component" value="Unassembled WGS sequence"/>
</dbReference>
<protein>
    <submittedName>
        <fullName evidence="2">Uncharacterized protein</fullName>
    </submittedName>
</protein>
<proteinExistence type="predicted"/>
<feature type="compositionally biased region" description="Basic and acidic residues" evidence="1">
    <location>
        <begin position="57"/>
        <end position="77"/>
    </location>
</feature>
<evidence type="ECO:0000313" key="2">
    <source>
        <dbReference type="EMBL" id="TRM61215.1"/>
    </source>
</evidence>
<organism evidence="2 3">
    <name type="scientific">Schizophyllum amplum</name>
    <dbReference type="NCBI Taxonomy" id="97359"/>
    <lineage>
        <taxon>Eukaryota</taxon>
        <taxon>Fungi</taxon>
        <taxon>Dikarya</taxon>
        <taxon>Basidiomycota</taxon>
        <taxon>Agaricomycotina</taxon>
        <taxon>Agaricomycetes</taxon>
        <taxon>Agaricomycetidae</taxon>
        <taxon>Agaricales</taxon>
        <taxon>Schizophyllaceae</taxon>
        <taxon>Schizophyllum</taxon>
    </lineage>
</organism>